<dbReference type="CDD" id="cd06127">
    <property type="entry name" value="DEDDh"/>
    <property type="match status" value="1"/>
</dbReference>
<dbReference type="GO" id="GO:0004527">
    <property type="term" value="F:exonuclease activity"/>
    <property type="evidence" value="ECO:0007669"/>
    <property type="project" value="UniProtKB-ARBA"/>
</dbReference>
<dbReference type="KEGG" id="fpk:IA06_04375"/>
<evidence type="ECO:0000313" key="2">
    <source>
        <dbReference type="Proteomes" id="UP000596329"/>
    </source>
</evidence>
<dbReference type="InterPro" id="IPR036397">
    <property type="entry name" value="RNaseH_sf"/>
</dbReference>
<protein>
    <submittedName>
        <fullName evidence="1">DNA polymerase III subunit epsilon</fullName>
    </submittedName>
</protein>
<dbReference type="OMA" id="HRIHYDI"/>
<reference evidence="1 2" key="1">
    <citation type="submission" date="2020-07" db="EMBL/GenBank/DDBJ databases">
        <title>Genomic characterization of Flavobacterium psychrophilum strains.</title>
        <authorList>
            <person name="Castillo D."/>
            <person name="Jorgensen J."/>
            <person name="Middelboe M."/>
        </authorList>
    </citation>
    <scope>NUCLEOTIDE SEQUENCE [LARGE SCALE GENOMIC DNA]</scope>
    <source>
        <strain evidence="1 2">FPS-R7</strain>
    </source>
</reference>
<evidence type="ECO:0000313" key="1">
    <source>
        <dbReference type="EMBL" id="QRE02905.1"/>
    </source>
</evidence>
<sequence length="188" mass="21736">MLDWLKKIGKDYPEFWKNYLVQFEMQTERKVALYIETTGINPAKDKIISIGAIAIEKNQIRIDNCLEIELNKAEILEGKDFSYQEIQAIESLINFIGNATLVGHRIHYDIQIINEYLHKLQSGRIKNNLLDVEVMHGRIIDQNAKQFSLTELLSIYKIDSPHIPTSANMAFSIALLFLKLKSRLKMTN</sequence>
<accession>A0A076NW45</accession>
<dbReference type="RefSeq" id="WP_011963091.1">
    <property type="nucleotide sequence ID" value="NZ_BCNG01000045.1"/>
</dbReference>
<dbReference type="InterPro" id="IPR012337">
    <property type="entry name" value="RNaseH-like_sf"/>
</dbReference>
<dbReference type="Gene3D" id="3.30.420.10">
    <property type="entry name" value="Ribonuclease H-like superfamily/Ribonuclease H"/>
    <property type="match status" value="1"/>
</dbReference>
<dbReference type="Proteomes" id="UP000596329">
    <property type="component" value="Chromosome"/>
</dbReference>
<gene>
    <name evidence="1" type="ORF">H0H26_08270</name>
</gene>
<organism evidence="1 2">
    <name type="scientific">Flavobacterium psychrophilum</name>
    <dbReference type="NCBI Taxonomy" id="96345"/>
    <lineage>
        <taxon>Bacteria</taxon>
        <taxon>Pseudomonadati</taxon>
        <taxon>Bacteroidota</taxon>
        <taxon>Flavobacteriia</taxon>
        <taxon>Flavobacteriales</taxon>
        <taxon>Flavobacteriaceae</taxon>
        <taxon>Flavobacterium</taxon>
    </lineage>
</organism>
<name>A0A076NW45_FLAPS</name>
<dbReference type="EMBL" id="CP059075">
    <property type="protein sequence ID" value="QRE02905.1"/>
    <property type="molecule type" value="Genomic_DNA"/>
</dbReference>
<dbReference type="InterPro" id="IPR013520">
    <property type="entry name" value="Ribonucl_H"/>
</dbReference>
<dbReference type="AlphaFoldDB" id="A0A076NW45"/>
<dbReference type="KEGG" id="fpv:IA03_04425"/>
<dbReference type="GeneID" id="66552341"/>
<proteinExistence type="predicted"/>
<dbReference type="KEGG" id="fpq:IB65_04335"/>
<dbReference type="KEGG" id="fpw:IA04_04340"/>
<dbReference type="SUPFAM" id="SSF53098">
    <property type="entry name" value="Ribonuclease H-like"/>
    <property type="match status" value="1"/>
</dbReference>
<dbReference type="GO" id="GO:0006259">
    <property type="term" value="P:DNA metabolic process"/>
    <property type="evidence" value="ECO:0007669"/>
    <property type="project" value="UniProtKB-ARBA"/>
</dbReference>
<dbReference type="KEGG" id="fpc:FPSM_01343"/>
<dbReference type="SMART" id="SM00479">
    <property type="entry name" value="EXOIII"/>
    <property type="match status" value="1"/>
</dbReference>
<dbReference type="GO" id="GO:0003676">
    <property type="term" value="F:nucleic acid binding"/>
    <property type="evidence" value="ECO:0007669"/>
    <property type="project" value="InterPro"/>
</dbReference>